<dbReference type="InterPro" id="IPR016181">
    <property type="entry name" value="Acyl_CoA_acyltransferase"/>
</dbReference>
<keyword evidence="1" id="KW-0678">Repressor</keyword>
<dbReference type="Proteomes" id="UP000002197">
    <property type="component" value="Chromosome"/>
</dbReference>
<dbReference type="Pfam" id="PF13673">
    <property type="entry name" value="Acetyltransf_10"/>
    <property type="match status" value="1"/>
</dbReference>
<sequence>MTNEYIQSTFQIRKLESDERIESFDCGDADLNDFILNESLFYREALLAVSYVFEDKATGEVAAYFSLANDRVALSDFADKTEFNRFRRKRFPNEKRMKSYPAGKLCRFGVNHTYQGKALGAFLIDFIKAFFIFDNKTGCRFVTVDAYRSAMPFYEKNGFLPLLEEDDGEMTRLLYFDLADYKNSMQD</sequence>
<dbReference type="OrthoDB" id="9801191at2"/>
<dbReference type="InterPro" id="IPR000182">
    <property type="entry name" value="GNAT_dom"/>
</dbReference>
<feature type="domain" description="N-acetyltransferase" evidence="6">
    <location>
        <begin position="103"/>
        <end position="162"/>
    </location>
</feature>
<keyword evidence="3" id="KW-0808">Transferase</keyword>
<evidence type="ECO:0000256" key="4">
    <source>
        <dbReference type="ARBA" id="ARBA00023315"/>
    </source>
</evidence>
<dbReference type="Gene3D" id="3.40.630.30">
    <property type="match status" value="1"/>
</dbReference>
<name>Q64PK2_BACFR</name>
<keyword evidence="2" id="KW-1277">Toxin-antitoxin system</keyword>
<accession>Q64PK2</accession>
<organism evidence="7 8">
    <name type="scientific">Bacteroides fragilis (strain YCH46)</name>
    <dbReference type="NCBI Taxonomy" id="295405"/>
    <lineage>
        <taxon>Bacteria</taxon>
        <taxon>Pseudomonadati</taxon>
        <taxon>Bacteroidota</taxon>
        <taxon>Bacteroidia</taxon>
        <taxon>Bacteroidales</taxon>
        <taxon>Bacteroidaceae</taxon>
        <taxon>Bacteroides</taxon>
    </lineage>
</organism>
<proteinExistence type="predicted"/>
<dbReference type="STRING" id="295405.BF3837"/>
<dbReference type="EMBL" id="AP006841">
    <property type="protein sequence ID" value="BAD50579.1"/>
    <property type="molecule type" value="Genomic_DNA"/>
</dbReference>
<dbReference type="GO" id="GO:0016747">
    <property type="term" value="F:acyltransferase activity, transferring groups other than amino-acyl groups"/>
    <property type="evidence" value="ECO:0007669"/>
    <property type="project" value="InterPro"/>
</dbReference>
<reference evidence="7 8" key="1">
    <citation type="journal article" date="2004" name="Proc. Natl. Acad. Sci. U.S.A.">
        <title>Genomic analysis of Bacteroides fragilis reveals extensive DNA inversions regulating cell surface adaptation.</title>
        <authorList>
            <person name="Kuwahara T."/>
            <person name="Yamashita A."/>
            <person name="Hirakawa H."/>
            <person name="Nakayama H."/>
            <person name="Toh H."/>
            <person name="Okada N."/>
            <person name="Kuhara S."/>
            <person name="Hattori M."/>
            <person name="Hayashi T."/>
            <person name="Ohnishi Y."/>
        </authorList>
    </citation>
    <scope>NUCLEOTIDE SEQUENCE [LARGE SCALE GENOMIC DNA]</scope>
    <source>
        <strain evidence="7 8">YCH46</strain>
    </source>
</reference>
<dbReference type="AlphaFoldDB" id="Q64PK2"/>
<evidence type="ECO:0000313" key="7">
    <source>
        <dbReference type="EMBL" id="BAD50579.1"/>
    </source>
</evidence>
<evidence type="ECO:0000256" key="5">
    <source>
        <dbReference type="ARBA" id="ARBA00049880"/>
    </source>
</evidence>
<comment type="catalytic activity">
    <reaction evidence="5">
        <text>glycyl-tRNA(Gly) + acetyl-CoA = N-acetylglycyl-tRNA(Gly) + CoA + H(+)</text>
        <dbReference type="Rhea" id="RHEA:81867"/>
        <dbReference type="Rhea" id="RHEA-COMP:9683"/>
        <dbReference type="Rhea" id="RHEA-COMP:19766"/>
        <dbReference type="ChEBI" id="CHEBI:15378"/>
        <dbReference type="ChEBI" id="CHEBI:57287"/>
        <dbReference type="ChEBI" id="CHEBI:57288"/>
        <dbReference type="ChEBI" id="CHEBI:78522"/>
        <dbReference type="ChEBI" id="CHEBI:232036"/>
    </reaction>
</comment>
<dbReference type="HOGENOM" id="CLU_101288_2_0_10"/>
<evidence type="ECO:0000256" key="2">
    <source>
        <dbReference type="ARBA" id="ARBA00022649"/>
    </source>
</evidence>
<evidence type="ECO:0000259" key="6">
    <source>
        <dbReference type="Pfam" id="PF13673"/>
    </source>
</evidence>
<dbReference type="PANTHER" id="PTHR36449:SF1">
    <property type="entry name" value="ACETYLTRANSFERASE"/>
    <property type="match status" value="1"/>
</dbReference>
<dbReference type="PATRIC" id="fig|295405.11.peg.3683"/>
<dbReference type="PANTHER" id="PTHR36449">
    <property type="entry name" value="ACETYLTRANSFERASE-RELATED"/>
    <property type="match status" value="1"/>
</dbReference>
<dbReference type="KEGG" id="bfr:BF3837"/>
<evidence type="ECO:0000256" key="3">
    <source>
        <dbReference type="ARBA" id="ARBA00022679"/>
    </source>
</evidence>
<dbReference type="RefSeq" id="WP_011203468.1">
    <property type="nucleotide sequence ID" value="NC_006347.1"/>
</dbReference>
<keyword evidence="4" id="KW-0012">Acyltransferase</keyword>
<dbReference type="SUPFAM" id="SSF55729">
    <property type="entry name" value="Acyl-CoA N-acyltransferases (Nat)"/>
    <property type="match status" value="1"/>
</dbReference>
<gene>
    <name evidence="7" type="ordered locus">BF3837</name>
</gene>
<evidence type="ECO:0000313" key="8">
    <source>
        <dbReference type="Proteomes" id="UP000002197"/>
    </source>
</evidence>
<protein>
    <recommendedName>
        <fullName evidence="6">N-acetyltransferase domain-containing protein</fullName>
    </recommendedName>
</protein>
<evidence type="ECO:0000256" key="1">
    <source>
        <dbReference type="ARBA" id="ARBA00022491"/>
    </source>
</evidence>